<gene>
    <name evidence="2" type="ORF">HDIA_4054</name>
</gene>
<dbReference type="KEGG" id="hdi:HDIA_4054"/>
<evidence type="ECO:0000313" key="2">
    <source>
        <dbReference type="EMBL" id="SON57595.1"/>
    </source>
</evidence>
<accession>A0A2C9DDA2</accession>
<keyword evidence="3" id="KW-1185">Reference proteome</keyword>
<proteinExistence type="predicted"/>
<dbReference type="RefSeq" id="WP_099557825.1">
    <property type="nucleotide sequence ID" value="NZ_LT960614.1"/>
</dbReference>
<name>A0A2C9DDA2_9HYPH</name>
<organism evidence="2 3">
    <name type="scientific">Hartmannibacter diazotrophicus</name>
    <dbReference type="NCBI Taxonomy" id="1482074"/>
    <lineage>
        <taxon>Bacteria</taxon>
        <taxon>Pseudomonadati</taxon>
        <taxon>Pseudomonadota</taxon>
        <taxon>Alphaproteobacteria</taxon>
        <taxon>Hyphomicrobiales</taxon>
        <taxon>Pleomorphomonadaceae</taxon>
        <taxon>Hartmannibacter</taxon>
    </lineage>
</organism>
<dbReference type="AlphaFoldDB" id="A0A2C9DDA2"/>
<evidence type="ECO:0000313" key="3">
    <source>
        <dbReference type="Proteomes" id="UP000223606"/>
    </source>
</evidence>
<feature type="region of interest" description="Disordered" evidence="1">
    <location>
        <begin position="85"/>
        <end position="110"/>
    </location>
</feature>
<protein>
    <submittedName>
        <fullName evidence="2">Uncharacterized protein</fullName>
    </submittedName>
</protein>
<sequence length="195" mass="19971">MQVLSASASLQKSTSLVLSTLGDTSSGDTTAPASPIEQAAKQASDVAVIIDRLDDALGKNRGDHKAPTYSEPGAAKLAKAANGRHLGHAYGHDGGRGHHHGQNRDGGDGSGLSLTSLSYASSQTSLIATNDFAAATASQSQLQLDENGLFYSTASLSLTASKGEDGSTTISQSYSVSRTYVGTLDGFGQYADQFA</sequence>
<evidence type="ECO:0000256" key="1">
    <source>
        <dbReference type="SAM" id="MobiDB-lite"/>
    </source>
</evidence>
<dbReference type="EMBL" id="LT960614">
    <property type="protein sequence ID" value="SON57595.1"/>
    <property type="molecule type" value="Genomic_DNA"/>
</dbReference>
<feature type="compositionally biased region" description="Basic and acidic residues" evidence="1">
    <location>
        <begin position="90"/>
        <end position="107"/>
    </location>
</feature>
<feature type="region of interest" description="Disordered" evidence="1">
    <location>
        <begin position="22"/>
        <end position="41"/>
    </location>
</feature>
<dbReference type="Proteomes" id="UP000223606">
    <property type="component" value="Chromosome 1"/>
</dbReference>
<reference evidence="3" key="1">
    <citation type="submission" date="2017-09" db="EMBL/GenBank/DDBJ databases">
        <title>Genome sequence of Nannocystis excedens DSM 71.</title>
        <authorList>
            <person name="Blom J."/>
        </authorList>
    </citation>
    <scope>NUCLEOTIDE SEQUENCE [LARGE SCALE GENOMIC DNA]</scope>
    <source>
        <strain evidence="3">type strain: E19</strain>
    </source>
</reference>